<dbReference type="InterPro" id="IPR037232">
    <property type="entry name" value="NADH_quin_OxRdtase_su_C/D-like"/>
</dbReference>
<name>A0A381XST9_9ZZZZ</name>
<comment type="similarity">
    <text evidence="1">Belongs to the complex I 30 kDa subunit family.</text>
</comment>
<dbReference type="PROSITE" id="PS00542">
    <property type="entry name" value="COMPLEX1_30K"/>
    <property type="match status" value="1"/>
</dbReference>
<feature type="domain" description="NADH:ubiquinone oxidoreductase 30kDa subunit" evidence="3">
    <location>
        <begin position="27"/>
        <end position="146"/>
    </location>
</feature>
<dbReference type="InterPro" id="IPR010218">
    <property type="entry name" value="NADH_DH_suC"/>
</dbReference>
<evidence type="ECO:0000256" key="2">
    <source>
        <dbReference type="ARBA" id="ARBA00022448"/>
    </source>
</evidence>
<keyword evidence="2" id="KW-0813">Transport</keyword>
<gene>
    <name evidence="4" type="ORF">METZ01_LOCUS120157</name>
</gene>
<dbReference type="Pfam" id="PF00329">
    <property type="entry name" value="Complex1_30kDa"/>
    <property type="match status" value="1"/>
</dbReference>
<evidence type="ECO:0000313" key="4">
    <source>
        <dbReference type="EMBL" id="SVA67303.1"/>
    </source>
</evidence>
<dbReference type="InterPro" id="IPR020396">
    <property type="entry name" value="NADH_UbQ_OxRdtase_CS"/>
</dbReference>
<dbReference type="InterPro" id="IPR001268">
    <property type="entry name" value="NADH_UbQ_OxRdtase_30kDa_su"/>
</dbReference>
<dbReference type="Gene3D" id="3.30.460.80">
    <property type="entry name" value="NADH:ubiquinone oxidoreductase, 30kDa subunit"/>
    <property type="match status" value="1"/>
</dbReference>
<sequence>MTFEEIVALLDTKASGKASVIEGKTVISVSPENWSEISSVLKNESKLNFDYLMCISAYDKGDNKVYGAAYNFYSTVNNHYLEVRVEAEDDISIPSVTGLWKTADWHEREAYDMMGLKFEGHPDLKRILLSDDWEGYPLRKNYKEPDYYHGVPVPKDKSYWD</sequence>
<evidence type="ECO:0000259" key="3">
    <source>
        <dbReference type="Pfam" id="PF00329"/>
    </source>
</evidence>
<dbReference type="SUPFAM" id="SSF143243">
    <property type="entry name" value="Nqo5-like"/>
    <property type="match status" value="1"/>
</dbReference>
<dbReference type="EMBL" id="UINC01016098">
    <property type="protein sequence ID" value="SVA67303.1"/>
    <property type="molecule type" value="Genomic_DNA"/>
</dbReference>
<evidence type="ECO:0000256" key="1">
    <source>
        <dbReference type="ARBA" id="ARBA00007569"/>
    </source>
</evidence>
<reference evidence="4" key="1">
    <citation type="submission" date="2018-05" db="EMBL/GenBank/DDBJ databases">
        <authorList>
            <person name="Lanie J.A."/>
            <person name="Ng W.-L."/>
            <person name="Kazmierczak K.M."/>
            <person name="Andrzejewski T.M."/>
            <person name="Davidsen T.M."/>
            <person name="Wayne K.J."/>
            <person name="Tettelin H."/>
            <person name="Glass J.I."/>
            <person name="Rusch D."/>
            <person name="Podicherti R."/>
            <person name="Tsui H.-C.T."/>
            <person name="Winkler M.E."/>
        </authorList>
    </citation>
    <scope>NUCLEOTIDE SEQUENCE</scope>
</reference>
<dbReference type="AlphaFoldDB" id="A0A381XST9"/>
<dbReference type="PANTHER" id="PTHR10884">
    <property type="entry name" value="NADH DEHYDROGENASE UBIQUINONE IRON-SULFUR PROTEIN 3"/>
    <property type="match status" value="1"/>
</dbReference>
<dbReference type="GO" id="GO:0016651">
    <property type="term" value="F:oxidoreductase activity, acting on NAD(P)H"/>
    <property type="evidence" value="ECO:0007669"/>
    <property type="project" value="InterPro"/>
</dbReference>
<proteinExistence type="inferred from homology"/>
<accession>A0A381XST9</accession>
<dbReference type="NCBIfam" id="TIGR01961">
    <property type="entry name" value="NuoC_fam"/>
    <property type="match status" value="1"/>
</dbReference>
<organism evidence="4">
    <name type="scientific">marine metagenome</name>
    <dbReference type="NCBI Taxonomy" id="408172"/>
    <lineage>
        <taxon>unclassified sequences</taxon>
        <taxon>metagenomes</taxon>
        <taxon>ecological metagenomes</taxon>
    </lineage>
</organism>
<dbReference type="PANTHER" id="PTHR10884:SF14">
    <property type="entry name" value="NADH DEHYDROGENASE [UBIQUINONE] IRON-SULFUR PROTEIN 3, MITOCHONDRIAL"/>
    <property type="match status" value="1"/>
</dbReference>
<protein>
    <recommendedName>
        <fullName evidence="3">NADH:ubiquinone oxidoreductase 30kDa subunit domain-containing protein</fullName>
    </recommendedName>
</protein>
<dbReference type="HAMAP" id="MF_01357">
    <property type="entry name" value="NDH1_NuoC"/>
    <property type="match status" value="1"/>
</dbReference>
<dbReference type="GO" id="GO:0008137">
    <property type="term" value="F:NADH dehydrogenase (ubiquinone) activity"/>
    <property type="evidence" value="ECO:0007669"/>
    <property type="project" value="InterPro"/>
</dbReference>